<name>A0A8X6IKN6_9ARAC</name>
<evidence type="ECO:0000256" key="1">
    <source>
        <dbReference type="SAM" id="MobiDB-lite"/>
    </source>
</evidence>
<dbReference type="Proteomes" id="UP000886998">
    <property type="component" value="Unassembled WGS sequence"/>
</dbReference>
<feature type="compositionally biased region" description="Basic residues" evidence="1">
    <location>
        <begin position="55"/>
        <end position="64"/>
    </location>
</feature>
<keyword evidence="3" id="KW-1185">Reference proteome</keyword>
<sequence length="95" mass="11096">MPPLLYPNPIRTDEIFSLWRERDFNFLPKPSRPSEQRRQATEDCESNSFPQNPTFRRKRGGGINKRREKEKKKSSDRVHGICLSVVHLTACIVLS</sequence>
<feature type="compositionally biased region" description="Basic and acidic residues" evidence="1">
    <location>
        <begin position="32"/>
        <end position="41"/>
    </location>
</feature>
<dbReference type="EMBL" id="BMAV01026073">
    <property type="protein sequence ID" value="GFS47081.1"/>
    <property type="molecule type" value="Genomic_DNA"/>
</dbReference>
<evidence type="ECO:0000313" key="3">
    <source>
        <dbReference type="Proteomes" id="UP000886998"/>
    </source>
</evidence>
<comment type="caution">
    <text evidence="2">The sequence shown here is derived from an EMBL/GenBank/DDBJ whole genome shotgun (WGS) entry which is preliminary data.</text>
</comment>
<dbReference type="AlphaFoldDB" id="A0A8X6IKN6"/>
<protein>
    <submittedName>
        <fullName evidence="2">Uncharacterized protein</fullName>
    </submittedName>
</protein>
<gene>
    <name evidence="2" type="ORF">TNIN_317631</name>
</gene>
<reference evidence="2" key="1">
    <citation type="submission" date="2020-08" db="EMBL/GenBank/DDBJ databases">
        <title>Multicomponent nature underlies the extraordinary mechanical properties of spider dragline silk.</title>
        <authorList>
            <person name="Kono N."/>
            <person name="Nakamura H."/>
            <person name="Mori M."/>
            <person name="Yoshida Y."/>
            <person name="Ohtoshi R."/>
            <person name="Malay A.D."/>
            <person name="Moran D.A.P."/>
            <person name="Tomita M."/>
            <person name="Numata K."/>
            <person name="Arakawa K."/>
        </authorList>
    </citation>
    <scope>NUCLEOTIDE SEQUENCE</scope>
</reference>
<proteinExistence type="predicted"/>
<evidence type="ECO:0000313" key="2">
    <source>
        <dbReference type="EMBL" id="GFS47081.1"/>
    </source>
</evidence>
<feature type="compositionally biased region" description="Basic and acidic residues" evidence="1">
    <location>
        <begin position="65"/>
        <end position="74"/>
    </location>
</feature>
<organism evidence="2 3">
    <name type="scientific">Trichonephila inaurata madagascariensis</name>
    <dbReference type="NCBI Taxonomy" id="2747483"/>
    <lineage>
        <taxon>Eukaryota</taxon>
        <taxon>Metazoa</taxon>
        <taxon>Ecdysozoa</taxon>
        <taxon>Arthropoda</taxon>
        <taxon>Chelicerata</taxon>
        <taxon>Arachnida</taxon>
        <taxon>Araneae</taxon>
        <taxon>Araneomorphae</taxon>
        <taxon>Entelegynae</taxon>
        <taxon>Araneoidea</taxon>
        <taxon>Nephilidae</taxon>
        <taxon>Trichonephila</taxon>
        <taxon>Trichonephila inaurata</taxon>
    </lineage>
</organism>
<accession>A0A8X6IKN6</accession>
<feature type="region of interest" description="Disordered" evidence="1">
    <location>
        <begin position="26"/>
        <end position="74"/>
    </location>
</feature>